<dbReference type="Proteomes" id="UP000198287">
    <property type="component" value="Unassembled WGS sequence"/>
</dbReference>
<dbReference type="EMBL" id="LNIX01000004">
    <property type="protein sequence ID" value="OXA56222.1"/>
    <property type="molecule type" value="Genomic_DNA"/>
</dbReference>
<feature type="domain" description="PCI" evidence="7">
    <location>
        <begin position="275"/>
        <end position="437"/>
    </location>
</feature>
<evidence type="ECO:0000256" key="2">
    <source>
        <dbReference type="ARBA" id="ARBA00004496"/>
    </source>
</evidence>
<comment type="subcellular location">
    <subcellularLocation>
        <location evidence="2">Cytoplasm</location>
    </subcellularLocation>
    <subcellularLocation>
        <location evidence="1">Nucleus</location>
    </subcellularLocation>
</comment>
<dbReference type="OMA" id="IYLQNWA"/>
<dbReference type="Gene3D" id="1.25.40.570">
    <property type="match status" value="1"/>
</dbReference>
<evidence type="ECO:0000313" key="9">
    <source>
        <dbReference type="Proteomes" id="UP000198287"/>
    </source>
</evidence>
<organism evidence="8 9">
    <name type="scientific">Folsomia candida</name>
    <name type="common">Springtail</name>
    <dbReference type="NCBI Taxonomy" id="158441"/>
    <lineage>
        <taxon>Eukaryota</taxon>
        <taxon>Metazoa</taxon>
        <taxon>Ecdysozoa</taxon>
        <taxon>Arthropoda</taxon>
        <taxon>Hexapoda</taxon>
        <taxon>Collembola</taxon>
        <taxon>Entomobryomorpha</taxon>
        <taxon>Isotomoidea</taxon>
        <taxon>Isotomidae</taxon>
        <taxon>Proisotominae</taxon>
        <taxon>Folsomia</taxon>
    </lineage>
</organism>
<keyword evidence="5" id="KW-0736">Signalosome</keyword>
<dbReference type="InterPro" id="IPR036390">
    <property type="entry name" value="WH_DNA-bd_sf"/>
</dbReference>
<comment type="caution">
    <text evidence="8">The sequence shown here is derived from an EMBL/GenBank/DDBJ whole genome shotgun (WGS) entry which is preliminary data.</text>
</comment>
<dbReference type="InterPro" id="IPR000717">
    <property type="entry name" value="PCI_dom"/>
</dbReference>
<dbReference type="GO" id="GO:0008180">
    <property type="term" value="C:COP9 signalosome"/>
    <property type="evidence" value="ECO:0007669"/>
    <property type="project" value="UniProtKB-KW"/>
</dbReference>
<gene>
    <name evidence="8" type="ORF">Fcan01_08945</name>
</gene>
<evidence type="ECO:0000256" key="6">
    <source>
        <dbReference type="ARBA" id="ARBA00023242"/>
    </source>
</evidence>
<dbReference type="Pfam" id="PF21151">
    <property type="entry name" value="CSN1_C"/>
    <property type="match status" value="1"/>
</dbReference>
<dbReference type="InterPro" id="IPR045135">
    <property type="entry name" value="Rpn7_N"/>
</dbReference>
<dbReference type="AlphaFoldDB" id="A0A226EFA4"/>
<dbReference type="SUPFAM" id="SSF46785">
    <property type="entry name" value="Winged helix' DNA-binding domain"/>
    <property type="match status" value="1"/>
</dbReference>
<evidence type="ECO:0000256" key="3">
    <source>
        <dbReference type="ARBA" id="ARBA00008793"/>
    </source>
</evidence>
<name>A0A226EFA4_FOLCA</name>
<protein>
    <submittedName>
        <fullName evidence="8">COP9 signalosome complex subunit 1</fullName>
    </submittedName>
</protein>
<evidence type="ECO:0000259" key="7">
    <source>
        <dbReference type="PROSITE" id="PS50250"/>
    </source>
</evidence>
<accession>A0A226EFA4</accession>
<evidence type="ECO:0000256" key="4">
    <source>
        <dbReference type="ARBA" id="ARBA00022490"/>
    </source>
</evidence>
<evidence type="ECO:0000313" key="8">
    <source>
        <dbReference type="EMBL" id="OXA56222.1"/>
    </source>
</evidence>
<reference evidence="8 9" key="1">
    <citation type="submission" date="2015-12" db="EMBL/GenBank/DDBJ databases">
        <title>The genome of Folsomia candida.</title>
        <authorList>
            <person name="Faddeeva A."/>
            <person name="Derks M.F."/>
            <person name="Anvar Y."/>
            <person name="Smit S."/>
            <person name="Van Straalen N."/>
            <person name="Roelofs D."/>
        </authorList>
    </citation>
    <scope>NUCLEOTIDE SEQUENCE [LARGE SCALE GENOMIC DNA]</scope>
    <source>
        <strain evidence="8 9">VU population</strain>
        <tissue evidence="8">Whole body</tissue>
    </source>
</reference>
<evidence type="ECO:0000256" key="5">
    <source>
        <dbReference type="ARBA" id="ARBA00022790"/>
    </source>
</evidence>
<sequence length="495" mass="55901">MPGPADNNFFAEPMQIDYENDNDNGQDGEGVYLVEDPTLDLENYINSYTGLAKLFRLIHIADHCPVLRLDALKMAIAHVMTTHNVAMYQSLHAKMRETVAMILPPLPDVAAGLDDVAPNNDPQIPPVELPSIDMPWIEQRAKKAALKLEKLDADLKNYKSNSIKESIRRGHDDLAEHYLDTGDLTNALKCFSRARDYCTSAKHVVNMCLNVIKVSIYLQNWSHVMSFIAKAETTPDVMDQAKSTSKENQQIVTKLKCAAGLADLAQRKYKTAAKFFLEASFDHCEFSDMLSPNNVAIYGGLCALASFDREELKKFVISNSSFKLFLELEPQIRDVIFKFYESKYATCLSLLAEMRDNLVLDLYLAPHVRPLYALIRNKGLIQYFSPYESADLSRMAASFNTTIFDLENELMGLILDGQVEARIDSHNKILFAKKIDPRSVTFERSLRVGDEYERKAKLMILRVAMLKAQIQVKSPVLRNGQGDAPGNSNYRIPRE</sequence>
<dbReference type="InterPro" id="IPR048624">
    <property type="entry name" value="CSN1_C"/>
</dbReference>
<evidence type="ECO:0000256" key="1">
    <source>
        <dbReference type="ARBA" id="ARBA00004123"/>
    </source>
</evidence>
<keyword evidence="4" id="KW-0963">Cytoplasm</keyword>
<dbReference type="OrthoDB" id="422427at2759"/>
<comment type="similarity">
    <text evidence="3">Belongs to the CSN1 family.</text>
</comment>
<dbReference type="InterPro" id="IPR019585">
    <property type="entry name" value="Rpn7/CSN1"/>
</dbReference>
<dbReference type="GO" id="GO:0005737">
    <property type="term" value="C:cytoplasm"/>
    <property type="evidence" value="ECO:0007669"/>
    <property type="project" value="UniProtKB-SubCell"/>
</dbReference>
<keyword evidence="9" id="KW-1185">Reference proteome</keyword>
<proteinExistence type="inferred from homology"/>
<dbReference type="Pfam" id="PF01399">
    <property type="entry name" value="PCI"/>
    <property type="match status" value="1"/>
</dbReference>
<dbReference type="STRING" id="158441.A0A226EFA4"/>
<dbReference type="Pfam" id="PF10602">
    <property type="entry name" value="RPN7"/>
    <property type="match status" value="1"/>
</dbReference>
<dbReference type="SMART" id="SM00088">
    <property type="entry name" value="PINT"/>
    <property type="match status" value="1"/>
</dbReference>
<keyword evidence="6" id="KW-0539">Nucleus</keyword>
<dbReference type="PANTHER" id="PTHR14145:SF2">
    <property type="entry name" value="COP9 SIGNALOSOME COMPLEX SUBUNIT 1"/>
    <property type="match status" value="1"/>
</dbReference>
<dbReference type="PANTHER" id="PTHR14145">
    <property type="entry name" value="26S PROTESOME SUBUNIT 6"/>
    <property type="match status" value="1"/>
</dbReference>
<dbReference type="PROSITE" id="PS50250">
    <property type="entry name" value="PCI"/>
    <property type="match status" value="1"/>
</dbReference>